<reference evidence="2" key="1">
    <citation type="journal article" date="2023" name="Mol. Phylogenet. Evol.">
        <title>Genome-scale phylogeny and comparative genomics of the fungal order Sordariales.</title>
        <authorList>
            <person name="Hensen N."/>
            <person name="Bonometti L."/>
            <person name="Westerberg I."/>
            <person name="Brannstrom I.O."/>
            <person name="Guillou S."/>
            <person name="Cros-Aarteil S."/>
            <person name="Calhoun S."/>
            <person name="Haridas S."/>
            <person name="Kuo A."/>
            <person name="Mondo S."/>
            <person name="Pangilinan J."/>
            <person name="Riley R."/>
            <person name="LaButti K."/>
            <person name="Andreopoulos B."/>
            <person name="Lipzen A."/>
            <person name="Chen C."/>
            <person name="Yan M."/>
            <person name="Daum C."/>
            <person name="Ng V."/>
            <person name="Clum A."/>
            <person name="Steindorff A."/>
            <person name="Ohm R.A."/>
            <person name="Martin F."/>
            <person name="Silar P."/>
            <person name="Natvig D.O."/>
            <person name="Lalanne C."/>
            <person name="Gautier V."/>
            <person name="Ament-Velasquez S.L."/>
            <person name="Kruys A."/>
            <person name="Hutchinson M.I."/>
            <person name="Powell A.J."/>
            <person name="Barry K."/>
            <person name="Miller A.N."/>
            <person name="Grigoriev I.V."/>
            <person name="Debuchy R."/>
            <person name="Gladieux P."/>
            <person name="Hiltunen Thoren M."/>
            <person name="Johannesson H."/>
        </authorList>
    </citation>
    <scope>NUCLEOTIDE SEQUENCE</scope>
    <source>
        <strain evidence="2">CBS 731.68</strain>
    </source>
</reference>
<feature type="region of interest" description="Disordered" evidence="1">
    <location>
        <begin position="103"/>
        <end position="140"/>
    </location>
</feature>
<evidence type="ECO:0000256" key="1">
    <source>
        <dbReference type="SAM" id="MobiDB-lite"/>
    </source>
</evidence>
<evidence type="ECO:0000313" key="2">
    <source>
        <dbReference type="EMBL" id="KAK4125247.1"/>
    </source>
</evidence>
<reference evidence="2" key="2">
    <citation type="submission" date="2023-05" db="EMBL/GenBank/DDBJ databases">
        <authorList>
            <consortium name="Lawrence Berkeley National Laboratory"/>
            <person name="Steindorff A."/>
            <person name="Hensen N."/>
            <person name="Bonometti L."/>
            <person name="Westerberg I."/>
            <person name="Brannstrom I.O."/>
            <person name="Guillou S."/>
            <person name="Cros-Aarteil S."/>
            <person name="Calhoun S."/>
            <person name="Haridas S."/>
            <person name="Kuo A."/>
            <person name="Mondo S."/>
            <person name="Pangilinan J."/>
            <person name="Riley R."/>
            <person name="Labutti K."/>
            <person name="Andreopoulos B."/>
            <person name="Lipzen A."/>
            <person name="Chen C."/>
            <person name="Yanf M."/>
            <person name="Daum C."/>
            <person name="Ng V."/>
            <person name="Clum A."/>
            <person name="Ohm R."/>
            <person name="Martin F."/>
            <person name="Silar P."/>
            <person name="Natvig D."/>
            <person name="Lalanne C."/>
            <person name="Gautier V."/>
            <person name="Ament-Velasquez S.L."/>
            <person name="Kruys A."/>
            <person name="Hutchinson M.I."/>
            <person name="Powell A.J."/>
            <person name="Barry K."/>
            <person name="Miller A.N."/>
            <person name="Grigoriev I.V."/>
            <person name="Debuchy R."/>
            <person name="Gladieux P."/>
            <person name="Thoren M.H."/>
            <person name="Johannesson H."/>
        </authorList>
    </citation>
    <scope>NUCLEOTIDE SEQUENCE</scope>
    <source>
        <strain evidence="2">CBS 731.68</strain>
    </source>
</reference>
<protein>
    <submittedName>
        <fullName evidence="2">Uncharacterized protein</fullName>
    </submittedName>
</protein>
<dbReference type="EMBL" id="MU853226">
    <property type="protein sequence ID" value="KAK4125247.1"/>
    <property type="molecule type" value="Genomic_DNA"/>
</dbReference>
<comment type="caution">
    <text evidence="2">The sequence shown here is derived from an EMBL/GenBank/DDBJ whole genome shotgun (WGS) entry which is preliminary data.</text>
</comment>
<dbReference type="RefSeq" id="XP_062649018.1">
    <property type="nucleotide sequence ID" value="XM_062786976.1"/>
</dbReference>
<gene>
    <name evidence="2" type="ORF">N657DRAFT_360903</name>
</gene>
<dbReference type="AlphaFoldDB" id="A0AAN6U2P0"/>
<name>A0AAN6U2P0_9PEZI</name>
<organism evidence="2 3">
    <name type="scientific">Parathielavia appendiculata</name>
    <dbReference type="NCBI Taxonomy" id="2587402"/>
    <lineage>
        <taxon>Eukaryota</taxon>
        <taxon>Fungi</taxon>
        <taxon>Dikarya</taxon>
        <taxon>Ascomycota</taxon>
        <taxon>Pezizomycotina</taxon>
        <taxon>Sordariomycetes</taxon>
        <taxon>Sordariomycetidae</taxon>
        <taxon>Sordariales</taxon>
        <taxon>Chaetomiaceae</taxon>
        <taxon>Parathielavia</taxon>
    </lineage>
</organism>
<dbReference type="Proteomes" id="UP001302602">
    <property type="component" value="Unassembled WGS sequence"/>
</dbReference>
<evidence type="ECO:0000313" key="3">
    <source>
        <dbReference type="Proteomes" id="UP001302602"/>
    </source>
</evidence>
<proteinExistence type="predicted"/>
<feature type="region of interest" description="Disordered" evidence="1">
    <location>
        <begin position="1"/>
        <end position="87"/>
    </location>
</feature>
<dbReference type="GeneID" id="87823746"/>
<sequence>MSTEPDPKGCVASNHNRPTQLDAPESLDGGNCLRVNGTNSVADDETRSSDLPRDADRPSTPTHQSVSEASSTPSQSPPERDFRDKITQGWLDHQASAIECGVTDRRADCTGGDSNRWWTRVTDIGSTSGDDLTPRSWLEG</sequence>
<accession>A0AAN6U2P0</accession>
<feature type="compositionally biased region" description="Basic and acidic residues" evidence="1">
    <location>
        <begin position="44"/>
        <end position="57"/>
    </location>
</feature>
<keyword evidence="3" id="KW-1185">Reference proteome</keyword>
<feature type="compositionally biased region" description="Polar residues" evidence="1">
    <location>
        <begin position="59"/>
        <end position="74"/>
    </location>
</feature>